<proteinExistence type="predicted"/>
<evidence type="ECO:0000313" key="1">
    <source>
        <dbReference type="EMBL" id="MBX55981.1"/>
    </source>
</evidence>
<sequence>MDKAELFKELKTEKNDKPKKFKVHLHEHK</sequence>
<dbReference type="EMBL" id="GGEC01075497">
    <property type="protein sequence ID" value="MBX55981.1"/>
    <property type="molecule type" value="Transcribed_RNA"/>
</dbReference>
<dbReference type="AlphaFoldDB" id="A0A2P2PMT8"/>
<name>A0A2P2PMT8_RHIMU</name>
<reference evidence="1" key="1">
    <citation type="submission" date="2018-02" db="EMBL/GenBank/DDBJ databases">
        <title>Rhizophora mucronata_Transcriptome.</title>
        <authorList>
            <person name="Meera S.P."/>
            <person name="Sreeshan A."/>
            <person name="Augustine A."/>
        </authorList>
    </citation>
    <scope>NUCLEOTIDE SEQUENCE</scope>
    <source>
        <tissue evidence="1">Leaf</tissue>
    </source>
</reference>
<protein>
    <submittedName>
        <fullName evidence="1">Uncharacterized protein</fullName>
    </submittedName>
</protein>
<accession>A0A2P2PMT8</accession>
<organism evidence="1">
    <name type="scientific">Rhizophora mucronata</name>
    <name type="common">Asiatic mangrove</name>
    <dbReference type="NCBI Taxonomy" id="61149"/>
    <lineage>
        <taxon>Eukaryota</taxon>
        <taxon>Viridiplantae</taxon>
        <taxon>Streptophyta</taxon>
        <taxon>Embryophyta</taxon>
        <taxon>Tracheophyta</taxon>
        <taxon>Spermatophyta</taxon>
        <taxon>Magnoliopsida</taxon>
        <taxon>eudicotyledons</taxon>
        <taxon>Gunneridae</taxon>
        <taxon>Pentapetalae</taxon>
        <taxon>rosids</taxon>
        <taxon>fabids</taxon>
        <taxon>Malpighiales</taxon>
        <taxon>Rhizophoraceae</taxon>
        <taxon>Rhizophora</taxon>
    </lineage>
</organism>